<evidence type="ECO:0000313" key="4">
    <source>
        <dbReference type="Proteomes" id="UP000515156"/>
    </source>
</evidence>
<dbReference type="InterPro" id="IPR006652">
    <property type="entry name" value="Kelch_1"/>
</dbReference>
<dbReference type="GeneID" id="115462046"/>
<dbReference type="RefSeq" id="XP_030047954.1">
    <property type="nucleotide sequence ID" value="XM_030192094.1"/>
</dbReference>
<gene>
    <name evidence="5" type="primary">CCIN</name>
</gene>
<dbReference type="SMART" id="SM00225">
    <property type="entry name" value="BTB"/>
    <property type="match status" value="1"/>
</dbReference>
<accession>A0A6P7XCR5</accession>
<reference evidence="5" key="1">
    <citation type="submission" date="2025-08" db="UniProtKB">
        <authorList>
            <consortium name="RefSeq"/>
        </authorList>
    </citation>
    <scope>IDENTIFICATION</scope>
</reference>
<dbReference type="PANTHER" id="PTHR24412:SF163">
    <property type="entry name" value="CALICIN"/>
    <property type="match status" value="1"/>
</dbReference>
<evidence type="ECO:0000313" key="5">
    <source>
        <dbReference type="RefSeq" id="XP_030047954.1"/>
    </source>
</evidence>
<dbReference type="InParanoid" id="A0A6P7XCR5"/>
<dbReference type="Gene3D" id="1.25.40.420">
    <property type="match status" value="1"/>
</dbReference>
<evidence type="ECO:0000259" key="3">
    <source>
        <dbReference type="PROSITE" id="PS50097"/>
    </source>
</evidence>
<dbReference type="Gene3D" id="2.120.10.80">
    <property type="entry name" value="Kelch-type beta propeller"/>
    <property type="match status" value="1"/>
</dbReference>
<dbReference type="AlphaFoldDB" id="A0A6P7XCR5"/>
<dbReference type="Gene3D" id="3.30.710.10">
    <property type="entry name" value="Potassium Channel Kv1.1, Chain A"/>
    <property type="match status" value="1"/>
</dbReference>
<dbReference type="Pfam" id="PF13964">
    <property type="entry name" value="Beta-prop_Calicin"/>
    <property type="match status" value="1"/>
</dbReference>
<evidence type="ECO:0000256" key="2">
    <source>
        <dbReference type="ARBA" id="ARBA00022737"/>
    </source>
</evidence>
<keyword evidence="4" id="KW-1185">Reference proteome</keyword>
<dbReference type="Proteomes" id="UP000515156">
    <property type="component" value="Chromosome 2"/>
</dbReference>
<dbReference type="Pfam" id="PF07707">
    <property type="entry name" value="BACK"/>
    <property type="match status" value="1"/>
</dbReference>
<dbReference type="InterPro" id="IPR000210">
    <property type="entry name" value="BTB/POZ_dom"/>
</dbReference>
<feature type="domain" description="BTB" evidence="3">
    <location>
        <begin position="28"/>
        <end position="98"/>
    </location>
</feature>
<keyword evidence="2" id="KW-0677">Repeat</keyword>
<organism evidence="4 5">
    <name type="scientific">Microcaecilia unicolor</name>
    <dbReference type="NCBI Taxonomy" id="1415580"/>
    <lineage>
        <taxon>Eukaryota</taxon>
        <taxon>Metazoa</taxon>
        <taxon>Chordata</taxon>
        <taxon>Craniata</taxon>
        <taxon>Vertebrata</taxon>
        <taxon>Euteleostomi</taxon>
        <taxon>Amphibia</taxon>
        <taxon>Gymnophiona</taxon>
        <taxon>Siphonopidae</taxon>
        <taxon>Microcaecilia</taxon>
    </lineage>
</organism>
<dbReference type="KEGG" id="muo:115462046"/>
<dbReference type="SUPFAM" id="SSF54695">
    <property type="entry name" value="POZ domain"/>
    <property type="match status" value="1"/>
</dbReference>
<sequence>MKLEFIEKNYGNNMLQCLNNQRKRQECCNLVVHVGKQAFFAHRGVLAAVSPYVKDLITSSDLKPTDELSITMDEGYMTPATMDQLLEYLYTGKVMLSEQNVEDLAWGSKFFTLLDLRTYCTDFLLKSLSKGNCLRYLTMADAYNMKEVEDQAYNCVKDGFHYLAGTRELLECPHKIFATLIKDDDLHVRNEDQVLLTLLQWVKFNLDDREKYFDNLFSFIKLSGISNQTLIALSSKEALIKRNARLMSQIEYILNDRKQDAPYNLVLYQRKGALVDVVVVLGGQKSDGKFSDGLFAYVIKENTWLKLTKMPYKAAALSATSVGKYLYVSGGASEQITGLRTACRYDIDGNSWTKLPDLPMGLVFHTMVACGGVVYTVGGSTAPRKYTNNIYRYDERKEKWTFAGKMSVPMDGAEVITKGGKTIYIVTGRCIVKGIISRVGVVDCFDTSIGEVVQCMTFPIQFKHRPLISFQNENVLSVQSHKQSLEINLQKIKANKSMKTVPLLPNNCKLDVCHAVCSIGDGKVFVCGGVISMDDKHDKLYTINENACMFNQKTGEWKVLAEPPEALDCAACCLAQIPSKFLRKGESN</sequence>
<name>A0A6P7XCR5_9AMPH</name>
<dbReference type="InterPro" id="IPR015915">
    <property type="entry name" value="Kelch-typ_b-propeller"/>
</dbReference>
<dbReference type="SMART" id="SM00875">
    <property type="entry name" value="BACK"/>
    <property type="match status" value="1"/>
</dbReference>
<keyword evidence="1" id="KW-0880">Kelch repeat</keyword>
<evidence type="ECO:0000256" key="1">
    <source>
        <dbReference type="ARBA" id="ARBA00022441"/>
    </source>
</evidence>
<dbReference type="InterPro" id="IPR011333">
    <property type="entry name" value="SKP1/BTB/POZ_sf"/>
</dbReference>
<protein>
    <submittedName>
        <fullName evidence="5">Calicin</fullName>
    </submittedName>
</protein>
<dbReference type="InterPro" id="IPR017096">
    <property type="entry name" value="BTB-kelch_protein"/>
</dbReference>
<dbReference type="CTD" id="881"/>
<dbReference type="FunCoup" id="A0A6P7XCR5">
    <property type="interactions" value="6"/>
</dbReference>
<proteinExistence type="predicted"/>
<dbReference type="InterPro" id="IPR011705">
    <property type="entry name" value="BACK"/>
</dbReference>
<dbReference type="SMART" id="SM00612">
    <property type="entry name" value="Kelch"/>
    <property type="match status" value="3"/>
</dbReference>
<dbReference type="PIRSF" id="PIRSF037037">
    <property type="entry name" value="Kelch-like_protein_gigaxonin"/>
    <property type="match status" value="1"/>
</dbReference>
<dbReference type="Pfam" id="PF00651">
    <property type="entry name" value="BTB"/>
    <property type="match status" value="1"/>
</dbReference>
<dbReference type="SUPFAM" id="SSF117281">
    <property type="entry name" value="Kelch motif"/>
    <property type="match status" value="1"/>
</dbReference>
<dbReference type="PANTHER" id="PTHR24412">
    <property type="entry name" value="KELCH PROTEIN"/>
    <property type="match status" value="1"/>
</dbReference>
<dbReference type="PROSITE" id="PS50097">
    <property type="entry name" value="BTB"/>
    <property type="match status" value="1"/>
</dbReference>
<dbReference type="OrthoDB" id="9978265at2759"/>